<dbReference type="AlphaFoldDB" id="X1EG99"/>
<gene>
    <name evidence="1" type="ORF">S03H2_21626</name>
</gene>
<feature type="non-terminal residue" evidence="1">
    <location>
        <position position="206"/>
    </location>
</feature>
<evidence type="ECO:0000313" key="1">
    <source>
        <dbReference type="EMBL" id="GAH31622.1"/>
    </source>
</evidence>
<protein>
    <submittedName>
        <fullName evidence="1">Uncharacterized protein</fullName>
    </submittedName>
</protein>
<proteinExistence type="predicted"/>
<name>X1EG99_9ZZZZ</name>
<dbReference type="EMBL" id="BARU01011541">
    <property type="protein sequence ID" value="GAH31622.1"/>
    <property type="molecule type" value="Genomic_DNA"/>
</dbReference>
<organism evidence="1">
    <name type="scientific">marine sediment metagenome</name>
    <dbReference type="NCBI Taxonomy" id="412755"/>
    <lineage>
        <taxon>unclassified sequences</taxon>
        <taxon>metagenomes</taxon>
        <taxon>ecological metagenomes</taxon>
    </lineage>
</organism>
<accession>X1EG99</accession>
<comment type="caution">
    <text evidence="1">The sequence shown here is derived from an EMBL/GenBank/DDBJ whole genome shotgun (WGS) entry which is preliminary data.</text>
</comment>
<reference evidence="1" key="1">
    <citation type="journal article" date="2014" name="Front. Microbiol.">
        <title>High frequency of phylogenetically diverse reductive dehalogenase-homologous genes in deep subseafloor sedimentary metagenomes.</title>
        <authorList>
            <person name="Kawai M."/>
            <person name="Futagami T."/>
            <person name="Toyoda A."/>
            <person name="Takaki Y."/>
            <person name="Nishi S."/>
            <person name="Hori S."/>
            <person name="Arai W."/>
            <person name="Tsubouchi T."/>
            <person name="Morono Y."/>
            <person name="Uchiyama I."/>
            <person name="Ito T."/>
            <person name="Fujiyama A."/>
            <person name="Inagaki F."/>
            <person name="Takami H."/>
        </authorList>
    </citation>
    <scope>NUCLEOTIDE SEQUENCE</scope>
    <source>
        <strain evidence="1">Expedition CK06-06</strain>
    </source>
</reference>
<sequence length="206" mass="23290">MTQTIAECLARLSPDPWRTATPFSQEMVEANEKLYAARDEAEAIAALRIWLGKFQPCLFGRIAAKTSLLSYCILTEQDLQSDDETIRGKIQAARQRWTREGYEGKKSGFVVLAVSRRLAEAEPAKAMQDFALRLCELYLLDEFTTDTILLDQIFLEKPGKERATWMWRTGVNVFAAAADKRWWQDHRIPGGLGFSVNSVGHMVKSG</sequence>